<sequence>RKSRSGNILPENVTRRWKIYFEILFRDKELCFQNFLSEYNFRNSFSENLFSGQLLISFVIYCLDHLLHYCNSPIAKKDYAEITKRLTNFSGENRYTRPHALQCSSPVAKTWLYRWRNKRSINRARWSPH</sequence>
<proteinExistence type="predicted"/>
<accession>A0A0S3R353</accession>
<evidence type="ECO:0000313" key="1">
    <source>
        <dbReference type="EMBL" id="BAT75001.1"/>
    </source>
</evidence>
<organism evidence="1 2">
    <name type="scientific">Vigna angularis var. angularis</name>
    <dbReference type="NCBI Taxonomy" id="157739"/>
    <lineage>
        <taxon>Eukaryota</taxon>
        <taxon>Viridiplantae</taxon>
        <taxon>Streptophyta</taxon>
        <taxon>Embryophyta</taxon>
        <taxon>Tracheophyta</taxon>
        <taxon>Spermatophyta</taxon>
        <taxon>Magnoliopsida</taxon>
        <taxon>eudicotyledons</taxon>
        <taxon>Gunneridae</taxon>
        <taxon>Pentapetalae</taxon>
        <taxon>rosids</taxon>
        <taxon>fabids</taxon>
        <taxon>Fabales</taxon>
        <taxon>Fabaceae</taxon>
        <taxon>Papilionoideae</taxon>
        <taxon>50 kb inversion clade</taxon>
        <taxon>NPAAA clade</taxon>
        <taxon>indigoferoid/millettioid clade</taxon>
        <taxon>Phaseoleae</taxon>
        <taxon>Vigna</taxon>
    </lineage>
</organism>
<dbReference type="AlphaFoldDB" id="A0A0S3R353"/>
<gene>
    <name evidence="1" type="primary">Vigan.01G279300</name>
    <name evidence="1" type="ORF">VIGAN_01279300</name>
</gene>
<feature type="non-terminal residue" evidence="1">
    <location>
        <position position="1"/>
    </location>
</feature>
<protein>
    <submittedName>
        <fullName evidence="1">Uncharacterized protein</fullName>
    </submittedName>
</protein>
<reference evidence="1 2" key="1">
    <citation type="journal article" date="2015" name="Sci. Rep.">
        <title>The power of single molecule real-time sequencing technology in the de novo assembly of a eukaryotic genome.</title>
        <authorList>
            <person name="Sakai H."/>
            <person name="Naito K."/>
            <person name="Ogiso-Tanaka E."/>
            <person name="Takahashi Y."/>
            <person name="Iseki K."/>
            <person name="Muto C."/>
            <person name="Satou K."/>
            <person name="Teruya K."/>
            <person name="Shiroma A."/>
            <person name="Shimoji M."/>
            <person name="Hirano T."/>
            <person name="Itoh T."/>
            <person name="Kaga A."/>
            <person name="Tomooka N."/>
        </authorList>
    </citation>
    <scope>NUCLEOTIDE SEQUENCE [LARGE SCALE GENOMIC DNA]</scope>
    <source>
        <strain evidence="2">cv. Shumari</strain>
    </source>
</reference>
<dbReference type="Proteomes" id="UP000291084">
    <property type="component" value="Chromosome 1"/>
</dbReference>
<name>A0A0S3R353_PHAAN</name>
<evidence type="ECO:0000313" key="2">
    <source>
        <dbReference type="Proteomes" id="UP000291084"/>
    </source>
</evidence>
<keyword evidence="2" id="KW-1185">Reference proteome</keyword>
<dbReference type="EMBL" id="AP015034">
    <property type="protein sequence ID" value="BAT75001.1"/>
    <property type="molecule type" value="Genomic_DNA"/>
</dbReference>